<dbReference type="EMBL" id="JABUPJ010000052">
    <property type="protein sequence ID" value="NYQ41580.1"/>
    <property type="molecule type" value="Genomic_DNA"/>
</dbReference>
<gene>
    <name evidence="3" type="ORF">G4A38_23975</name>
    <name evidence="2" type="ORF">G4A47_23925</name>
</gene>
<dbReference type="Pfam" id="PF21941">
    <property type="entry name" value="SMEK_N"/>
    <property type="match status" value="1"/>
</dbReference>
<dbReference type="NCBIfam" id="NF033859">
    <property type="entry name" value="SMEK_N"/>
    <property type="match status" value="1"/>
</dbReference>
<protein>
    <submittedName>
        <fullName evidence="3">SMEK domain-containing protein</fullName>
    </submittedName>
</protein>
<dbReference type="RefSeq" id="WP_000633074.1">
    <property type="nucleotide sequence ID" value="NZ_BDOV01000055.1"/>
</dbReference>
<dbReference type="Proteomes" id="UP000540485">
    <property type="component" value="Unassembled WGS sequence"/>
</dbReference>
<proteinExistence type="predicted"/>
<accession>A0A2T3UUF1</accession>
<evidence type="ECO:0000259" key="1">
    <source>
        <dbReference type="Pfam" id="PF21941"/>
    </source>
</evidence>
<reference evidence="3 4" key="1">
    <citation type="journal article" date="2020" name="J. Appl. Microbiol.">
        <title>Genetic characterization of Shigatoxigenic and enteropathogenic Escherichia coli O80:H2 from diarrheic and septicemic calves and relatedness to human Shigatoxigenic E. coli O80:H2.</title>
        <authorList>
            <person name="Habets A."/>
            <person name="Crombe F."/>
            <person name="Nakamura K."/>
            <person name="Guerin V."/>
            <person name="De Rauw K."/>
            <person name="Pierard D."/>
            <person name="Saulmont M."/>
            <person name="Hayashi T."/>
            <person name="Mainil J.G."/>
            <person name="Thiry D."/>
        </authorList>
    </citation>
    <scope>NUCLEOTIDE SEQUENCE [LARGE SCALE GENOMIC DNA]</scope>
    <source>
        <strain evidence="3">EH3306</strain>
        <strain evidence="2 4">EH3307</strain>
    </source>
</reference>
<dbReference type="InterPro" id="IPR047740">
    <property type="entry name" value="SMEK_dom"/>
</dbReference>
<organism evidence="3">
    <name type="scientific">Escherichia coli</name>
    <dbReference type="NCBI Taxonomy" id="562"/>
    <lineage>
        <taxon>Bacteria</taxon>
        <taxon>Pseudomonadati</taxon>
        <taxon>Pseudomonadota</taxon>
        <taxon>Gammaproteobacteria</taxon>
        <taxon>Enterobacterales</taxon>
        <taxon>Enterobacteriaceae</taxon>
        <taxon>Escherichia</taxon>
    </lineage>
</organism>
<evidence type="ECO:0000313" key="4">
    <source>
        <dbReference type="Proteomes" id="UP000517067"/>
    </source>
</evidence>
<sequence>MITSGYLIGQIIDDLSNIAQQAKVRNKLGHTDLSVFAENFFKDILNETLELSLINTNITRANEPGIDLADMAKKTAFQVTTDKTSKKVINTLEKITSEQRNNYRHFNILIIGDKQDKYEAVTKALANRSDTEESYDESEEEQKSKIHKDIVFDPNENIMDLTDLFRKIIGLDLVNIQKIHSIIQKEGAKVKIELQVPDENGEFQTNGYDLWESRPKKQLSDGVIFSNWEAAQGGAVATQEAIDKTKKDIEELASRLYSLPRITREFLAMLYELANYKRERYDEHPSIFYSFVKKTYPNADEEIKLLLSHELIDMDSEQKDTERFVDTEIGLCFSLPYKSYLNLGFYNFVNENKILFRDVIGKVDFSCF</sequence>
<dbReference type="EMBL" id="JABUPU010000056">
    <property type="protein sequence ID" value="NYP88178.1"/>
    <property type="molecule type" value="Genomic_DNA"/>
</dbReference>
<evidence type="ECO:0000313" key="3">
    <source>
        <dbReference type="EMBL" id="NYQ41580.1"/>
    </source>
</evidence>
<dbReference type="Proteomes" id="UP000517067">
    <property type="component" value="Unassembled WGS sequence"/>
</dbReference>
<name>A0A2T3UUF1_ECOLX</name>
<comment type="caution">
    <text evidence="3">The sequence shown here is derived from an EMBL/GenBank/DDBJ whole genome shotgun (WGS) entry which is preliminary data.</text>
</comment>
<feature type="domain" description="SMEK" evidence="1">
    <location>
        <begin position="10"/>
        <end position="168"/>
    </location>
</feature>
<evidence type="ECO:0000313" key="2">
    <source>
        <dbReference type="EMBL" id="NYP88178.1"/>
    </source>
</evidence>
<dbReference type="AlphaFoldDB" id="A0A2T3UUF1"/>